<evidence type="ECO:0000256" key="7">
    <source>
        <dbReference type="ARBA" id="ARBA00047899"/>
    </source>
</evidence>
<feature type="domain" description="Protein kinase" evidence="10">
    <location>
        <begin position="61"/>
        <end position="429"/>
    </location>
</feature>
<dbReference type="GO" id="GO:0000245">
    <property type="term" value="P:spliceosomal complex assembly"/>
    <property type="evidence" value="ECO:0007669"/>
    <property type="project" value="TreeGrafter"/>
</dbReference>
<dbReference type="EC" id="2.7.11.1" evidence="1"/>
<evidence type="ECO:0000313" key="11">
    <source>
        <dbReference type="EMBL" id="PNS14104.1"/>
    </source>
</evidence>
<keyword evidence="2" id="KW-0723">Serine/threonine-protein kinase</keyword>
<dbReference type="PROSITE" id="PS00107">
    <property type="entry name" value="PROTEIN_KINASE_ATP"/>
    <property type="match status" value="1"/>
</dbReference>
<dbReference type="Gene3D" id="3.30.200.20">
    <property type="entry name" value="Phosphorylase Kinase, domain 1"/>
    <property type="match status" value="1"/>
</dbReference>
<name>A0A2K1QG00_9PEZI</name>
<comment type="catalytic activity">
    <reaction evidence="7">
        <text>L-threonyl-[protein] + ATP = O-phospho-L-threonyl-[protein] + ADP + H(+)</text>
        <dbReference type="Rhea" id="RHEA:46608"/>
        <dbReference type="Rhea" id="RHEA-COMP:11060"/>
        <dbReference type="Rhea" id="RHEA-COMP:11605"/>
        <dbReference type="ChEBI" id="CHEBI:15378"/>
        <dbReference type="ChEBI" id="CHEBI:30013"/>
        <dbReference type="ChEBI" id="CHEBI:30616"/>
        <dbReference type="ChEBI" id="CHEBI:61977"/>
        <dbReference type="ChEBI" id="CHEBI:456216"/>
        <dbReference type="EC" id="2.7.11.1"/>
    </reaction>
</comment>
<dbReference type="InterPro" id="IPR051334">
    <property type="entry name" value="SRPK"/>
</dbReference>
<sequence>MLLRQPSMWRRIFRTKVVKATRSHHRKIIDTDVKVEEERLPHYTAQEYFPVHIGDLFESRYEILGKLGYGAHSTVWLCRDRKDPRYAALKVSTSIAGVPNATYREKVIYEHLSKLPLGHPGGSMIRSLHDTFEIQGPSGEHQCLVLEPMFMSMLEMMRPSGEPLPLPLLKACVRRILKGLDFLHSEAGVVHTGEGSNTGYDLPRLTDSPTDLKTDNIMLSIDDESMLDRFVEAEKTAPSPCKVIDSTRAIYASRPLPKPLKGQSYGVPMLCDFGEARIGLSHSTRPRVQPDIYRAPEVMFEMPWGPPVDIWNLAGLIWDLFENEHLFGGVFDEDGVHDPFLHLAMITGLLGPAPPEFVTRSETTDQCFDSQGRWIAHEHAPVPRESLEDREHRLEGLSQEVFLDFIRAMLQWLPEKRLTAKQLLEHAWLQET</sequence>
<evidence type="ECO:0000256" key="9">
    <source>
        <dbReference type="PROSITE-ProRule" id="PRU10141"/>
    </source>
</evidence>
<dbReference type="PANTHER" id="PTHR47634">
    <property type="entry name" value="PROTEIN KINASE DOMAIN-CONTAINING PROTEIN-RELATED"/>
    <property type="match status" value="1"/>
</dbReference>
<dbReference type="GO" id="GO:0004674">
    <property type="term" value="F:protein serine/threonine kinase activity"/>
    <property type="evidence" value="ECO:0007669"/>
    <property type="project" value="UniProtKB-KW"/>
</dbReference>
<evidence type="ECO:0000256" key="5">
    <source>
        <dbReference type="ARBA" id="ARBA00022777"/>
    </source>
</evidence>
<keyword evidence="12" id="KW-1185">Reference proteome</keyword>
<evidence type="ECO:0000313" key="12">
    <source>
        <dbReference type="Proteomes" id="UP000243797"/>
    </source>
</evidence>
<dbReference type="PROSITE" id="PS50011">
    <property type="entry name" value="PROTEIN_KINASE_DOM"/>
    <property type="match status" value="1"/>
</dbReference>
<evidence type="ECO:0000256" key="4">
    <source>
        <dbReference type="ARBA" id="ARBA00022741"/>
    </source>
</evidence>
<keyword evidence="6 9" id="KW-0067">ATP-binding</keyword>
<accession>A0A2K1QG00</accession>
<evidence type="ECO:0000256" key="1">
    <source>
        <dbReference type="ARBA" id="ARBA00012513"/>
    </source>
</evidence>
<dbReference type="InParanoid" id="A0A2K1QG00"/>
<dbReference type="SUPFAM" id="SSF56112">
    <property type="entry name" value="Protein kinase-like (PK-like)"/>
    <property type="match status" value="1"/>
</dbReference>
<gene>
    <name evidence="11" type="ORF">CAC42_6617</name>
</gene>
<evidence type="ECO:0000256" key="8">
    <source>
        <dbReference type="ARBA" id="ARBA00048679"/>
    </source>
</evidence>
<dbReference type="GO" id="GO:0005524">
    <property type="term" value="F:ATP binding"/>
    <property type="evidence" value="ECO:0007669"/>
    <property type="project" value="UniProtKB-UniRule"/>
</dbReference>
<dbReference type="AlphaFoldDB" id="A0A2K1QG00"/>
<protein>
    <recommendedName>
        <fullName evidence="1">non-specific serine/threonine protein kinase</fullName>
        <ecNumber evidence="1">2.7.11.1</ecNumber>
    </recommendedName>
</protein>
<dbReference type="PANTHER" id="PTHR47634:SF9">
    <property type="entry name" value="PROTEIN KINASE DOMAIN-CONTAINING PROTEIN-RELATED"/>
    <property type="match status" value="1"/>
</dbReference>
<feature type="binding site" evidence="9">
    <location>
        <position position="90"/>
    </location>
    <ligand>
        <name>ATP</name>
        <dbReference type="ChEBI" id="CHEBI:30616"/>
    </ligand>
</feature>
<evidence type="ECO:0000256" key="6">
    <source>
        <dbReference type="ARBA" id="ARBA00022840"/>
    </source>
</evidence>
<dbReference type="InterPro" id="IPR000719">
    <property type="entry name" value="Prot_kinase_dom"/>
</dbReference>
<evidence type="ECO:0000256" key="2">
    <source>
        <dbReference type="ARBA" id="ARBA00022527"/>
    </source>
</evidence>
<keyword evidence="4 9" id="KW-0547">Nucleotide-binding</keyword>
<dbReference type="CDD" id="cd05118">
    <property type="entry name" value="STKc_CMGC"/>
    <property type="match status" value="1"/>
</dbReference>
<dbReference type="Proteomes" id="UP000243797">
    <property type="component" value="Unassembled WGS sequence"/>
</dbReference>
<dbReference type="SMART" id="SM00220">
    <property type="entry name" value="S_TKc"/>
    <property type="match status" value="1"/>
</dbReference>
<evidence type="ECO:0000259" key="10">
    <source>
        <dbReference type="PROSITE" id="PS50011"/>
    </source>
</evidence>
<dbReference type="OrthoDB" id="5979581at2759"/>
<keyword evidence="3" id="KW-0808">Transferase</keyword>
<dbReference type="InterPro" id="IPR011009">
    <property type="entry name" value="Kinase-like_dom_sf"/>
</dbReference>
<dbReference type="EMBL" id="NKHZ01000088">
    <property type="protein sequence ID" value="PNS14104.1"/>
    <property type="molecule type" value="Genomic_DNA"/>
</dbReference>
<comment type="caution">
    <text evidence="11">The sequence shown here is derived from an EMBL/GenBank/DDBJ whole genome shotgun (WGS) entry which is preliminary data.</text>
</comment>
<organism evidence="11 12">
    <name type="scientific">Sphaceloma murrayae</name>
    <dbReference type="NCBI Taxonomy" id="2082308"/>
    <lineage>
        <taxon>Eukaryota</taxon>
        <taxon>Fungi</taxon>
        <taxon>Dikarya</taxon>
        <taxon>Ascomycota</taxon>
        <taxon>Pezizomycotina</taxon>
        <taxon>Dothideomycetes</taxon>
        <taxon>Dothideomycetidae</taxon>
        <taxon>Myriangiales</taxon>
        <taxon>Elsinoaceae</taxon>
        <taxon>Sphaceloma</taxon>
    </lineage>
</organism>
<dbReference type="InterPro" id="IPR017441">
    <property type="entry name" value="Protein_kinase_ATP_BS"/>
</dbReference>
<evidence type="ECO:0000256" key="3">
    <source>
        <dbReference type="ARBA" id="ARBA00022679"/>
    </source>
</evidence>
<comment type="catalytic activity">
    <reaction evidence="8">
        <text>L-seryl-[protein] + ATP = O-phospho-L-seryl-[protein] + ADP + H(+)</text>
        <dbReference type="Rhea" id="RHEA:17989"/>
        <dbReference type="Rhea" id="RHEA-COMP:9863"/>
        <dbReference type="Rhea" id="RHEA-COMP:11604"/>
        <dbReference type="ChEBI" id="CHEBI:15378"/>
        <dbReference type="ChEBI" id="CHEBI:29999"/>
        <dbReference type="ChEBI" id="CHEBI:30616"/>
        <dbReference type="ChEBI" id="CHEBI:83421"/>
        <dbReference type="ChEBI" id="CHEBI:456216"/>
        <dbReference type="EC" id="2.7.11.1"/>
    </reaction>
</comment>
<dbReference type="Pfam" id="PF00069">
    <property type="entry name" value="Pkinase"/>
    <property type="match status" value="1"/>
</dbReference>
<proteinExistence type="predicted"/>
<dbReference type="Gene3D" id="1.10.510.10">
    <property type="entry name" value="Transferase(Phosphotransferase) domain 1"/>
    <property type="match status" value="1"/>
</dbReference>
<dbReference type="STRING" id="2082308.A0A2K1QG00"/>
<dbReference type="GO" id="GO:0050684">
    <property type="term" value="P:regulation of mRNA processing"/>
    <property type="evidence" value="ECO:0007669"/>
    <property type="project" value="TreeGrafter"/>
</dbReference>
<reference evidence="11 12" key="1">
    <citation type="submission" date="2017-06" db="EMBL/GenBank/DDBJ databases">
        <title>Draft genome sequence of a variant of Elsinoe murrayae.</title>
        <authorList>
            <person name="Cheng Q."/>
        </authorList>
    </citation>
    <scope>NUCLEOTIDE SEQUENCE [LARGE SCALE GENOMIC DNA]</scope>
    <source>
        <strain evidence="11 12">CQ-2017a</strain>
    </source>
</reference>
<keyword evidence="5" id="KW-0418">Kinase</keyword>